<keyword evidence="3 5" id="KW-1133">Transmembrane helix</keyword>
<keyword evidence="4 5" id="KW-0472">Membrane</keyword>
<evidence type="ECO:0000256" key="2">
    <source>
        <dbReference type="ARBA" id="ARBA00022692"/>
    </source>
</evidence>
<keyword evidence="8" id="KW-1185">Reference proteome</keyword>
<evidence type="ECO:0000256" key="3">
    <source>
        <dbReference type="ARBA" id="ARBA00022989"/>
    </source>
</evidence>
<reference evidence="7 8" key="1">
    <citation type="journal article" date="2005" name="Nature">
        <title>Genome sequencing and analysis of Aspergillus oryzae.</title>
        <authorList>
            <person name="Machida M."/>
            <person name="Asai K."/>
            <person name="Sano M."/>
            <person name="Tanaka T."/>
            <person name="Kumagai T."/>
            <person name="Terai G."/>
            <person name="Kusumoto K."/>
            <person name="Arima T."/>
            <person name="Akita O."/>
            <person name="Kashiwagi Y."/>
            <person name="Abe K."/>
            <person name="Gomi K."/>
            <person name="Horiuchi H."/>
            <person name="Kitamoto K."/>
            <person name="Kobayashi T."/>
            <person name="Takeuchi M."/>
            <person name="Denning D.W."/>
            <person name="Galagan J.E."/>
            <person name="Nierman W.C."/>
            <person name="Yu J."/>
            <person name="Archer D.B."/>
            <person name="Bennett J.W."/>
            <person name="Bhatnagar D."/>
            <person name="Cleveland T.E."/>
            <person name="Fedorova N.D."/>
            <person name="Gotoh O."/>
            <person name="Horikawa H."/>
            <person name="Hosoyama A."/>
            <person name="Ichinomiya M."/>
            <person name="Igarashi R."/>
            <person name="Iwashita K."/>
            <person name="Juvvadi P.R."/>
            <person name="Kato M."/>
            <person name="Kato Y."/>
            <person name="Kin T."/>
            <person name="Kokubun A."/>
            <person name="Maeda H."/>
            <person name="Maeyama N."/>
            <person name="Maruyama J."/>
            <person name="Nagasaki H."/>
            <person name="Nakajima T."/>
            <person name="Oda K."/>
            <person name="Okada K."/>
            <person name="Paulsen I."/>
            <person name="Sakamoto K."/>
            <person name="Sawano T."/>
            <person name="Takahashi M."/>
            <person name="Takase K."/>
            <person name="Terabayashi Y."/>
            <person name="Wortman J."/>
            <person name="Yamada O."/>
            <person name="Yamagata Y."/>
            <person name="Anazawa H."/>
            <person name="Hata Y."/>
            <person name="Koide Y."/>
            <person name="Komori T."/>
            <person name="Koyama Y."/>
            <person name="Minetoki T."/>
            <person name="Suharnan S."/>
            <person name="Tanaka A."/>
            <person name="Isono K."/>
            <person name="Kuhara S."/>
            <person name="Ogasawara N."/>
            <person name="Kikuchi H."/>
        </authorList>
    </citation>
    <scope>NUCLEOTIDE SEQUENCE [LARGE SCALE GENOMIC DNA]</scope>
    <source>
        <strain evidence="8">ATCC 42149 / RIB 40</strain>
    </source>
</reference>
<proteinExistence type="predicted"/>
<dbReference type="RefSeq" id="XP_023093335.1">
    <property type="nucleotide sequence ID" value="XM_023232760.1"/>
</dbReference>
<name>Q2U1D5_ASPOR</name>
<dbReference type="PANTHER" id="PTHR23502:SF50">
    <property type="entry name" value="TRANSPORTER, PUTATIVE (AFU_ORTHOLOGUE AFUA_5G00430)-RELATED"/>
    <property type="match status" value="1"/>
</dbReference>
<feature type="transmembrane region" description="Helical" evidence="5">
    <location>
        <begin position="96"/>
        <end position="123"/>
    </location>
</feature>
<dbReference type="GO" id="GO:0022857">
    <property type="term" value="F:transmembrane transporter activity"/>
    <property type="evidence" value="ECO:0007669"/>
    <property type="project" value="InterPro"/>
</dbReference>
<dbReference type="GeneID" id="5997865"/>
<dbReference type="PANTHER" id="PTHR23502">
    <property type="entry name" value="MAJOR FACILITATOR SUPERFAMILY"/>
    <property type="match status" value="1"/>
</dbReference>
<evidence type="ECO:0000256" key="5">
    <source>
        <dbReference type="SAM" id="Phobius"/>
    </source>
</evidence>
<organism evidence="7 8">
    <name type="scientific">Aspergillus oryzae (strain ATCC 42149 / RIB 40)</name>
    <name type="common">Yellow koji mold</name>
    <dbReference type="NCBI Taxonomy" id="510516"/>
    <lineage>
        <taxon>Eukaryota</taxon>
        <taxon>Fungi</taxon>
        <taxon>Dikarya</taxon>
        <taxon>Ascomycota</taxon>
        <taxon>Pezizomycotina</taxon>
        <taxon>Eurotiomycetes</taxon>
        <taxon>Eurotiomycetidae</taxon>
        <taxon>Eurotiales</taxon>
        <taxon>Aspergillaceae</taxon>
        <taxon>Aspergillus</taxon>
        <taxon>Aspergillus subgen. Circumdati</taxon>
    </lineage>
</organism>
<sequence>MPTAMLFFSPNHRTIPMNHCLDVGTVTWPSLGEELGYGDGYLTDSYAAGLAGMALGCIFFIPAADLIGRKPVYLFASLIMVLANVGQATFQTRTQYIVLHTIAGLAGSVNDTIIQMTIVDLFFVHQRATMNGIYTTMVVVGSHSGRIHHQ</sequence>
<feature type="domain" description="Major facilitator superfamily (MFS) profile" evidence="6">
    <location>
        <begin position="1"/>
        <end position="150"/>
    </location>
</feature>
<evidence type="ECO:0000259" key="6">
    <source>
        <dbReference type="PROSITE" id="PS50850"/>
    </source>
</evidence>
<accession>Q2U1D5</accession>
<evidence type="ECO:0000313" key="7">
    <source>
        <dbReference type="EMBL" id="BAE64630.1"/>
    </source>
</evidence>
<dbReference type="AlphaFoldDB" id="Q2U1D5"/>
<dbReference type="SUPFAM" id="SSF103473">
    <property type="entry name" value="MFS general substrate transporter"/>
    <property type="match status" value="1"/>
</dbReference>
<evidence type="ECO:0000256" key="1">
    <source>
        <dbReference type="ARBA" id="ARBA00004141"/>
    </source>
</evidence>
<dbReference type="GO" id="GO:0005886">
    <property type="term" value="C:plasma membrane"/>
    <property type="evidence" value="ECO:0007669"/>
    <property type="project" value="TreeGrafter"/>
</dbReference>
<dbReference type="Pfam" id="PF07690">
    <property type="entry name" value="MFS_1"/>
    <property type="match status" value="1"/>
</dbReference>
<dbReference type="InterPro" id="IPR036259">
    <property type="entry name" value="MFS_trans_sf"/>
</dbReference>
<evidence type="ECO:0000313" key="8">
    <source>
        <dbReference type="Proteomes" id="UP000006564"/>
    </source>
</evidence>
<dbReference type="EMBL" id="AP007171">
    <property type="protein sequence ID" value="BAE64630.1"/>
    <property type="molecule type" value="Genomic_DNA"/>
</dbReference>
<comment type="subcellular location">
    <subcellularLocation>
        <location evidence="1">Membrane</location>
        <topology evidence="1">Multi-pass membrane protein</topology>
    </subcellularLocation>
</comment>
<feature type="transmembrane region" description="Helical" evidence="5">
    <location>
        <begin position="45"/>
        <end position="64"/>
    </location>
</feature>
<dbReference type="InterPro" id="IPR011701">
    <property type="entry name" value="MFS"/>
</dbReference>
<keyword evidence="2 5" id="KW-0812">Transmembrane</keyword>
<dbReference type="InterPro" id="IPR020846">
    <property type="entry name" value="MFS_dom"/>
</dbReference>
<dbReference type="HOGENOM" id="CLU_1740108_0_0_1"/>
<dbReference type="KEGG" id="aor:AO090011000072"/>
<protein>
    <submittedName>
        <fullName evidence="7">DNA, SC011</fullName>
    </submittedName>
</protein>
<dbReference type="PROSITE" id="PS50850">
    <property type="entry name" value="MFS"/>
    <property type="match status" value="1"/>
</dbReference>
<evidence type="ECO:0000256" key="4">
    <source>
        <dbReference type="ARBA" id="ARBA00023136"/>
    </source>
</evidence>
<gene>
    <name evidence="7" type="ORF">AO090011000072</name>
</gene>
<dbReference type="Proteomes" id="UP000006564">
    <property type="component" value="Chromosome 7"/>
</dbReference>
<feature type="transmembrane region" description="Helical" evidence="5">
    <location>
        <begin position="71"/>
        <end position="90"/>
    </location>
</feature>
<dbReference type="Gene3D" id="1.20.1250.20">
    <property type="entry name" value="MFS general substrate transporter like domains"/>
    <property type="match status" value="1"/>
</dbReference>